<feature type="compositionally biased region" description="Basic residues" evidence="7">
    <location>
        <begin position="1"/>
        <end position="11"/>
    </location>
</feature>
<dbReference type="PANTHER" id="PTHR39069:SF9">
    <property type="entry name" value="EB DOMAIN-CONTAINING PROTEIN"/>
    <property type="match status" value="1"/>
</dbReference>
<accession>A0A084WQU1</accession>
<dbReference type="PROSITE" id="PS50071">
    <property type="entry name" value="HOMEOBOX_2"/>
    <property type="match status" value="1"/>
</dbReference>
<gene>
    <name evidence="10" type="ORF">ZHAS_00020830</name>
</gene>
<dbReference type="EMBL" id="ATLV01025733">
    <property type="status" value="NOT_ANNOTATED_CDS"/>
    <property type="molecule type" value="Genomic_DNA"/>
</dbReference>
<reference evidence="10 12" key="1">
    <citation type="journal article" date="2014" name="BMC Genomics">
        <title>Genome sequence of Anopheles sinensis provides insight into genetics basis of mosquito competence for malaria parasites.</title>
        <authorList>
            <person name="Zhou D."/>
            <person name="Zhang D."/>
            <person name="Ding G."/>
            <person name="Shi L."/>
            <person name="Hou Q."/>
            <person name="Ye Y."/>
            <person name="Xu Y."/>
            <person name="Zhou H."/>
            <person name="Xiong C."/>
            <person name="Li S."/>
            <person name="Yu J."/>
            <person name="Hong S."/>
            <person name="Yu X."/>
            <person name="Zou P."/>
            <person name="Chen C."/>
            <person name="Chang X."/>
            <person name="Wang W."/>
            <person name="Lv Y."/>
            <person name="Sun Y."/>
            <person name="Ma L."/>
            <person name="Shen B."/>
            <person name="Zhu C."/>
        </authorList>
    </citation>
    <scope>NUCLEOTIDE SEQUENCE [LARGE SCALE GENOMIC DNA]</scope>
</reference>
<reference evidence="11" key="2">
    <citation type="submission" date="2020-05" db="UniProtKB">
        <authorList>
            <consortium name="EnsemblMetazoa"/>
        </authorList>
    </citation>
    <scope>IDENTIFICATION</scope>
</reference>
<evidence type="ECO:0000313" key="12">
    <source>
        <dbReference type="Proteomes" id="UP000030765"/>
    </source>
</evidence>
<dbReference type="SUPFAM" id="SSF46689">
    <property type="entry name" value="Homeodomain-like"/>
    <property type="match status" value="1"/>
</dbReference>
<keyword evidence="12" id="KW-1185">Reference proteome</keyword>
<dbReference type="InterPro" id="IPR006149">
    <property type="entry name" value="EB_dom"/>
</dbReference>
<dbReference type="SMART" id="SM00389">
    <property type="entry name" value="HOX"/>
    <property type="match status" value="1"/>
</dbReference>
<dbReference type="VEuPathDB" id="VectorBase:ASIS014034"/>
<dbReference type="Gene3D" id="1.10.10.60">
    <property type="entry name" value="Homeodomain-like"/>
    <property type="match status" value="1"/>
</dbReference>
<feature type="domain" description="Homeobox" evidence="9">
    <location>
        <begin position="186"/>
        <end position="246"/>
    </location>
</feature>
<dbReference type="GO" id="GO:0000981">
    <property type="term" value="F:DNA-binding transcription factor activity, RNA polymerase II-specific"/>
    <property type="evidence" value="ECO:0007669"/>
    <property type="project" value="InterPro"/>
</dbReference>
<protein>
    <submittedName>
        <fullName evidence="11">Homeobox domain-containing protein</fullName>
    </submittedName>
</protein>
<dbReference type="InterPro" id="IPR001356">
    <property type="entry name" value="HD"/>
</dbReference>
<dbReference type="FunFam" id="1.10.10.60:FF:000379">
    <property type="entry name" value="Hex homeobox"/>
    <property type="match status" value="1"/>
</dbReference>
<dbReference type="STRING" id="74873.A0A084WQU1"/>
<keyword evidence="8" id="KW-0472">Membrane</keyword>
<dbReference type="EMBL" id="ATLV01025735">
    <property type="status" value="NOT_ANNOTATED_CDS"/>
    <property type="molecule type" value="Genomic_DNA"/>
</dbReference>
<dbReference type="InterPro" id="IPR009057">
    <property type="entry name" value="Homeodomain-like_sf"/>
</dbReference>
<evidence type="ECO:0000256" key="7">
    <source>
        <dbReference type="SAM" id="MobiDB-lite"/>
    </source>
</evidence>
<dbReference type="Proteomes" id="UP000030765">
    <property type="component" value="Unassembled WGS sequence"/>
</dbReference>
<dbReference type="GO" id="GO:0003677">
    <property type="term" value="F:DNA binding"/>
    <property type="evidence" value="ECO:0007669"/>
    <property type="project" value="UniProtKB-UniRule"/>
</dbReference>
<evidence type="ECO:0000256" key="1">
    <source>
        <dbReference type="ARBA" id="ARBA00004123"/>
    </source>
</evidence>
<proteinExistence type="predicted"/>
<dbReference type="CDD" id="cd00086">
    <property type="entry name" value="homeodomain"/>
    <property type="match status" value="1"/>
</dbReference>
<dbReference type="EMBL" id="ATLV01025736">
    <property type="status" value="NOT_ANNOTATED_CDS"/>
    <property type="molecule type" value="Genomic_DNA"/>
</dbReference>
<evidence type="ECO:0000256" key="5">
    <source>
        <dbReference type="PROSITE-ProRule" id="PRU00108"/>
    </source>
</evidence>
<evidence type="ECO:0000313" key="11">
    <source>
        <dbReference type="EnsemblMetazoa" id="ASIC020830-PA"/>
    </source>
</evidence>
<dbReference type="PROSITE" id="PS00027">
    <property type="entry name" value="HOMEOBOX_1"/>
    <property type="match status" value="1"/>
</dbReference>
<dbReference type="EMBL" id="ATLV01025730">
    <property type="status" value="NOT_ANNOTATED_CDS"/>
    <property type="molecule type" value="Genomic_DNA"/>
</dbReference>
<feature type="compositionally biased region" description="Basic and acidic residues" evidence="7">
    <location>
        <begin position="12"/>
        <end position="25"/>
    </location>
</feature>
<organism evidence="10">
    <name type="scientific">Anopheles sinensis</name>
    <name type="common">Mosquito</name>
    <dbReference type="NCBI Taxonomy" id="74873"/>
    <lineage>
        <taxon>Eukaryota</taxon>
        <taxon>Metazoa</taxon>
        <taxon>Ecdysozoa</taxon>
        <taxon>Arthropoda</taxon>
        <taxon>Hexapoda</taxon>
        <taxon>Insecta</taxon>
        <taxon>Pterygota</taxon>
        <taxon>Neoptera</taxon>
        <taxon>Endopterygota</taxon>
        <taxon>Diptera</taxon>
        <taxon>Nematocera</taxon>
        <taxon>Culicoidea</taxon>
        <taxon>Culicidae</taxon>
        <taxon>Anophelinae</taxon>
        <taxon>Anopheles</taxon>
    </lineage>
</organism>
<dbReference type="PANTHER" id="PTHR39069">
    <property type="entry name" value="ECDYSONE-INDUCIBLE GENE E1, ISOFORM A"/>
    <property type="match status" value="1"/>
</dbReference>
<dbReference type="OrthoDB" id="5912242at2759"/>
<keyword evidence="8" id="KW-0812">Transmembrane</keyword>
<feature type="region of interest" description="Disordered" evidence="7">
    <location>
        <begin position="1"/>
        <end position="124"/>
    </location>
</feature>
<evidence type="ECO:0000256" key="4">
    <source>
        <dbReference type="ARBA" id="ARBA00023242"/>
    </source>
</evidence>
<dbReference type="EMBL" id="KE525398">
    <property type="protein sequence ID" value="KFB52585.1"/>
    <property type="molecule type" value="Genomic_DNA"/>
</dbReference>
<keyword evidence="8" id="KW-1133">Transmembrane helix</keyword>
<evidence type="ECO:0000256" key="3">
    <source>
        <dbReference type="ARBA" id="ARBA00023155"/>
    </source>
</evidence>
<dbReference type="EMBL" id="ATLV01025738">
    <property type="status" value="NOT_ANNOTATED_CDS"/>
    <property type="molecule type" value="Genomic_DNA"/>
</dbReference>
<feature type="region of interest" description="Disordered" evidence="7">
    <location>
        <begin position="246"/>
        <end position="346"/>
    </location>
</feature>
<keyword evidence="2 5" id="KW-0238">DNA-binding</keyword>
<keyword evidence="3 5" id="KW-0371">Homeobox</keyword>
<name>A0A084WQU1_ANOSI</name>
<feature type="compositionally biased region" description="Polar residues" evidence="7">
    <location>
        <begin position="84"/>
        <end position="94"/>
    </location>
</feature>
<evidence type="ECO:0000313" key="10">
    <source>
        <dbReference type="EMBL" id="KFB52585.1"/>
    </source>
</evidence>
<dbReference type="EnsemblMetazoa" id="ASIC020830-RA">
    <property type="protein sequence ID" value="ASIC020830-PA"/>
    <property type="gene ID" value="ASIC020830"/>
</dbReference>
<comment type="subcellular location">
    <subcellularLocation>
        <location evidence="1 5 6">Nucleus</location>
    </subcellularLocation>
</comment>
<evidence type="ECO:0000256" key="8">
    <source>
        <dbReference type="SAM" id="Phobius"/>
    </source>
</evidence>
<dbReference type="EMBL" id="ATLV01025734">
    <property type="status" value="NOT_ANNOTATED_CDS"/>
    <property type="molecule type" value="Genomic_DNA"/>
</dbReference>
<dbReference type="Pfam" id="PF00046">
    <property type="entry name" value="Homeodomain"/>
    <property type="match status" value="1"/>
</dbReference>
<keyword evidence="4 5" id="KW-0539">Nucleus</keyword>
<feature type="DNA-binding region" description="Homeobox" evidence="5">
    <location>
        <begin position="188"/>
        <end position="247"/>
    </location>
</feature>
<evidence type="ECO:0000256" key="2">
    <source>
        <dbReference type="ARBA" id="ARBA00023125"/>
    </source>
</evidence>
<dbReference type="AlphaFoldDB" id="A0A084WQU1"/>
<feature type="compositionally biased region" description="Acidic residues" evidence="7">
    <location>
        <begin position="325"/>
        <end position="343"/>
    </location>
</feature>
<dbReference type="GO" id="GO:0005634">
    <property type="term" value="C:nucleus"/>
    <property type="evidence" value="ECO:0007669"/>
    <property type="project" value="UniProtKB-SubCell"/>
</dbReference>
<feature type="transmembrane region" description="Helical" evidence="8">
    <location>
        <begin position="686"/>
        <end position="707"/>
    </location>
</feature>
<evidence type="ECO:0000256" key="6">
    <source>
        <dbReference type="RuleBase" id="RU000682"/>
    </source>
</evidence>
<sequence>MKMGSSKRKSSFRIDDILHHQRVEQNRLYQHGMRHGSPNVPASPAHPGLPEPGGSSSVNTGTTSFGSLAGQTVPADLSPVGPRSHSSPSPSMAQHSPLGLNGPPPPSSTHGTPRAESPKKPTAMYPGLLDFSKNVIPIPLQFGVPTFSPLNAAYLEHYASVLHKASPRVWPFYPHPYSYLLPGCGSKRKGGQVRFTPQQTQSLEKRFSNHKYLSPEDRRNLAIQLKLSDRQVKTWFQNRRAKWRRANNGCQSSEGHGSPHSLGDPTKVPTEVGGSGTPASGRAHKYSSDGYEDETSEGGQFPRSSGHSTRRSSVDYDCKSSDNYSEPDDGSSEEQENDVDEEPTSPINVVSVCYTSSRCDVVGSARSNHAVARRCSPMWTVRNEQRSMTCANDRRVYANKRPGSVPSRTANVCRTDDQCPVQAYCERYNTVHEYGVCSCMAGYFAVTDGNNTRRCLRAATDIGDYCLHNDQCHYTLSTDSECRDNSCQCREGAHYVEREKRCYKTNYLGEYCRLTNNCIGNDTYCRDGICVCTPGKHPNADRNRCLQDAKLGDHCFRDEECVTDNSRCAQESCTCRVSHVLNENRNRCLPIASRIYDLCEESIQCMYNIPYSQCRITTGTDGITAGRCTCASRFHEAGYKCVSSVHLNGICEVNDNCIDPDTTCLHGRCRCIDHMIEEDGICSRAIMVRFNAVLLLVVLLVASRSYCIS</sequence>
<dbReference type="VEuPathDB" id="VectorBase:ASIC020830"/>
<dbReference type="EMBL" id="ATLV01025731">
    <property type="status" value="NOT_ANNOTATED_CDS"/>
    <property type="molecule type" value="Genomic_DNA"/>
</dbReference>
<feature type="compositionally biased region" description="Low complexity" evidence="7">
    <location>
        <begin position="53"/>
        <end position="67"/>
    </location>
</feature>
<dbReference type="EMBL" id="ATLV01025732">
    <property type="status" value="NOT_ANNOTATED_CDS"/>
    <property type="molecule type" value="Genomic_DNA"/>
</dbReference>
<dbReference type="EMBL" id="ATLV01025737">
    <property type="status" value="NOT_ANNOTATED_CDS"/>
    <property type="molecule type" value="Genomic_DNA"/>
</dbReference>
<evidence type="ECO:0000259" key="9">
    <source>
        <dbReference type="PROSITE" id="PS50071"/>
    </source>
</evidence>
<dbReference type="InterPro" id="IPR017970">
    <property type="entry name" value="Homeobox_CS"/>
</dbReference>
<dbReference type="VEuPathDB" id="VectorBase:ASIS007035"/>
<dbReference type="Pfam" id="PF01683">
    <property type="entry name" value="EB"/>
    <property type="match status" value="3"/>
</dbReference>